<dbReference type="EMBL" id="SRJC01000001">
    <property type="protein sequence ID" value="TGB04759.1"/>
    <property type="molecule type" value="Genomic_DNA"/>
</dbReference>
<evidence type="ECO:0000256" key="8">
    <source>
        <dbReference type="ARBA" id="ARBA00022741"/>
    </source>
</evidence>
<evidence type="ECO:0000313" key="17">
    <source>
        <dbReference type="EMBL" id="TGB04759.1"/>
    </source>
</evidence>
<evidence type="ECO:0000256" key="7">
    <source>
        <dbReference type="ARBA" id="ARBA00022695"/>
    </source>
</evidence>
<dbReference type="GO" id="GO:0009398">
    <property type="term" value="P:FMN biosynthetic process"/>
    <property type="evidence" value="ECO:0007669"/>
    <property type="project" value="UniProtKB-UniRule"/>
</dbReference>
<dbReference type="SUPFAM" id="SSF52374">
    <property type="entry name" value="Nucleotidylyl transferase"/>
    <property type="match status" value="1"/>
</dbReference>
<evidence type="ECO:0000256" key="11">
    <source>
        <dbReference type="ARBA" id="ARBA00022840"/>
    </source>
</evidence>
<evidence type="ECO:0000256" key="5">
    <source>
        <dbReference type="ARBA" id="ARBA00022643"/>
    </source>
</evidence>
<dbReference type="GO" id="GO:0005524">
    <property type="term" value="F:ATP binding"/>
    <property type="evidence" value="ECO:0007669"/>
    <property type="project" value="UniProtKB-UniRule"/>
</dbReference>
<dbReference type="GO" id="GO:0009231">
    <property type="term" value="P:riboflavin biosynthetic process"/>
    <property type="evidence" value="ECO:0007669"/>
    <property type="project" value="InterPro"/>
</dbReference>
<dbReference type="STRING" id="192814.GCA_900166575_01787"/>
<dbReference type="InterPro" id="IPR004821">
    <property type="entry name" value="Cyt_trans-like"/>
</dbReference>
<dbReference type="UniPathway" id="UPA00277">
    <property type="reaction ID" value="UER00407"/>
</dbReference>
<keyword evidence="12" id="KW-0511">Multifunctional enzyme</keyword>
<evidence type="ECO:0000256" key="1">
    <source>
        <dbReference type="ARBA" id="ARBA00002121"/>
    </source>
</evidence>
<comment type="catalytic activity">
    <reaction evidence="14 15">
        <text>FMN + ATP + H(+) = FAD + diphosphate</text>
        <dbReference type="Rhea" id="RHEA:17237"/>
        <dbReference type="ChEBI" id="CHEBI:15378"/>
        <dbReference type="ChEBI" id="CHEBI:30616"/>
        <dbReference type="ChEBI" id="CHEBI:33019"/>
        <dbReference type="ChEBI" id="CHEBI:57692"/>
        <dbReference type="ChEBI" id="CHEBI:58210"/>
        <dbReference type="EC" id="2.7.7.2"/>
    </reaction>
</comment>
<comment type="catalytic activity">
    <reaction evidence="13 15">
        <text>riboflavin + ATP = FMN + ADP + H(+)</text>
        <dbReference type="Rhea" id="RHEA:14357"/>
        <dbReference type="ChEBI" id="CHEBI:15378"/>
        <dbReference type="ChEBI" id="CHEBI:30616"/>
        <dbReference type="ChEBI" id="CHEBI:57986"/>
        <dbReference type="ChEBI" id="CHEBI:58210"/>
        <dbReference type="ChEBI" id="CHEBI:456216"/>
        <dbReference type="EC" id="2.7.1.26"/>
    </reaction>
</comment>
<evidence type="ECO:0000313" key="18">
    <source>
        <dbReference type="Proteomes" id="UP000297982"/>
    </source>
</evidence>
<sequence>METLHLTHESINQSLQVKPSAVAVGFFDGVHKGHQAVIQKAKEKADELGIQSAVMTFDPHPSVVLKKGKINAHYITPLEEKEQVLASMGIDYMFVVKFDKSLAQLSPQEFVDSFFVGLGVQHVVAGFDFTFGHKGKGTMEILPELSHGRFTQSVIAKVEKEEDKISSTRIRQVLDEGRVEEAKTLLGRPYSIKGKVIEGDKRGRTIGFHTANMEIDHDYYLPKIGVYAVRVIHQGTSYPAMANLGVKPTFEGDREPNVEVHIFDFDEDLYDQMIVVEFHLMVREEKRFSGVEELKGQLVDDEAQIRHFFSDR</sequence>
<reference evidence="17 18" key="1">
    <citation type="journal article" date="2003" name="Int. J. Syst. Evol. Microbiol.">
        <title>Halobacillus salinus sp. nov., isolated from a salt lake on the coast of the East Sea in Korea.</title>
        <authorList>
            <person name="Yoon J.H."/>
            <person name="Kang K.H."/>
            <person name="Park Y.H."/>
        </authorList>
    </citation>
    <scope>NUCLEOTIDE SEQUENCE [LARGE SCALE GENOMIC DNA]</scope>
    <source>
        <strain evidence="17 18">HSL-3</strain>
    </source>
</reference>
<dbReference type="Gene3D" id="2.40.30.30">
    <property type="entry name" value="Riboflavin kinase-like"/>
    <property type="match status" value="1"/>
</dbReference>
<dbReference type="Proteomes" id="UP000297982">
    <property type="component" value="Unassembled WGS sequence"/>
</dbReference>
<evidence type="ECO:0000256" key="15">
    <source>
        <dbReference type="PIRNR" id="PIRNR004491"/>
    </source>
</evidence>
<dbReference type="PANTHER" id="PTHR22749:SF6">
    <property type="entry name" value="RIBOFLAVIN KINASE"/>
    <property type="match status" value="1"/>
</dbReference>
<keyword evidence="8 15" id="KW-0547">Nucleotide-binding</keyword>
<proteinExistence type="inferred from homology"/>
<keyword evidence="10 15" id="KW-0274">FAD</keyword>
<evidence type="ECO:0000256" key="10">
    <source>
        <dbReference type="ARBA" id="ARBA00022827"/>
    </source>
</evidence>
<evidence type="ECO:0000256" key="13">
    <source>
        <dbReference type="ARBA" id="ARBA00047880"/>
    </source>
</evidence>
<evidence type="ECO:0000256" key="4">
    <source>
        <dbReference type="ARBA" id="ARBA00022630"/>
    </source>
</evidence>
<keyword evidence="7 15" id="KW-0548">Nucleotidyltransferase</keyword>
<keyword evidence="5 15" id="KW-0288">FMN</keyword>
<dbReference type="InterPro" id="IPR002606">
    <property type="entry name" value="Riboflavin_kinase_bac"/>
</dbReference>
<dbReference type="UniPathway" id="UPA00276">
    <property type="reaction ID" value="UER00406"/>
</dbReference>
<dbReference type="Pfam" id="PF06574">
    <property type="entry name" value="FAD_syn"/>
    <property type="match status" value="1"/>
</dbReference>
<dbReference type="FunFam" id="3.40.50.620:FF:000021">
    <property type="entry name" value="Riboflavin biosynthesis protein"/>
    <property type="match status" value="1"/>
</dbReference>
<dbReference type="InterPro" id="IPR015865">
    <property type="entry name" value="Riboflavin_kinase_bac/euk"/>
</dbReference>
<dbReference type="GO" id="GO:0003919">
    <property type="term" value="F:FMN adenylyltransferase activity"/>
    <property type="evidence" value="ECO:0007669"/>
    <property type="project" value="UniProtKB-UniRule"/>
</dbReference>
<comment type="pathway">
    <text evidence="3 15">Cofactor biosynthesis; FMN biosynthesis; FMN from riboflavin (ATP route): step 1/1.</text>
</comment>
<feature type="domain" description="Riboflavin kinase" evidence="16">
    <location>
        <begin position="185"/>
        <end position="310"/>
    </location>
</feature>
<comment type="function">
    <text evidence="1">Catalyzes the phosphorylation of riboflavin to FMN followed by the adenylation of FMN to FAD.</text>
</comment>
<keyword evidence="4 15" id="KW-0285">Flavoprotein</keyword>
<dbReference type="InterPro" id="IPR023465">
    <property type="entry name" value="Riboflavin_kinase_dom_sf"/>
</dbReference>
<evidence type="ECO:0000256" key="3">
    <source>
        <dbReference type="ARBA" id="ARBA00005201"/>
    </source>
</evidence>
<evidence type="ECO:0000256" key="14">
    <source>
        <dbReference type="ARBA" id="ARBA00049494"/>
    </source>
</evidence>
<keyword evidence="11 15" id="KW-0067">ATP-binding</keyword>
<dbReference type="PANTHER" id="PTHR22749">
    <property type="entry name" value="RIBOFLAVIN KINASE/FMN ADENYLYLTRANSFERASE"/>
    <property type="match status" value="1"/>
</dbReference>
<evidence type="ECO:0000256" key="12">
    <source>
        <dbReference type="ARBA" id="ARBA00023268"/>
    </source>
</evidence>
<dbReference type="InterPro" id="IPR014729">
    <property type="entry name" value="Rossmann-like_a/b/a_fold"/>
</dbReference>
<evidence type="ECO:0000259" key="16">
    <source>
        <dbReference type="SMART" id="SM00904"/>
    </source>
</evidence>
<dbReference type="GO" id="GO:0008531">
    <property type="term" value="F:riboflavin kinase activity"/>
    <property type="evidence" value="ECO:0007669"/>
    <property type="project" value="UniProtKB-UniRule"/>
</dbReference>
<dbReference type="NCBIfam" id="TIGR00125">
    <property type="entry name" value="cyt_tran_rel"/>
    <property type="match status" value="1"/>
</dbReference>
<comment type="caution">
    <text evidence="17">The sequence shown here is derived from an EMBL/GenBank/DDBJ whole genome shotgun (WGS) entry which is preliminary data.</text>
</comment>
<gene>
    <name evidence="17" type="ORF">E4663_07150</name>
</gene>
<comment type="pathway">
    <text evidence="2 15">Cofactor biosynthesis; FAD biosynthesis; FAD from FMN: step 1/1.</text>
</comment>
<dbReference type="InterPro" id="IPR015864">
    <property type="entry name" value="FAD_synthase"/>
</dbReference>
<protein>
    <recommendedName>
        <fullName evidence="15">Riboflavin biosynthesis protein</fullName>
    </recommendedName>
    <domain>
        <recommendedName>
            <fullName evidence="15">Riboflavin kinase</fullName>
            <ecNumber evidence="15">2.7.1.26</ecNumber>
        </recommendedName>
        <alternativeName>
            <fullName evidence="15">Flavokinase</fullName>
        </alternativeName>
    </domain>
    <domain>
        <recommendedName>
            <fullName evidence="15">FMN adenylyltransferase</fullName>
            <ecNumber evidence="15">2.7.7.2</ecNumber>
        </recommendedName>
        <alternativeName>
            <fullName evidence="15">FAD pyrophosphorylase</fullName>
        </alternativeName>
        <alternativeName>
            <fullName evidence="15">FAD synthase</fullName>
        </alternativeName>
    </domain>
</protein>
<dbReference type="CDD" id="cd02064">
    <property type="entry name" value="FAD_synthetase_N"/>
    <property type="match status" value="1"/>
</dbReference>
<dbReference type="EC" id="2.7.7.2" evidence="15"/>
<dbReference type="GO" id="GO:0006747">
    <property type="term" value="P:FAD biosynthetic process"/>
    <property type="evidence" value="ECO:0007669"/>
    <property type="project" value="UniProtKB-UniRule"/>
</dbReference>
<dbReference type="SMART" id="SM00904">
    <property type="entry name" value="Flavokinase"/>
    <property type="match status" value="1"/>
</dbReference>
<name>A0A4Z0H4P4_9BACI</name>
<dbReference type="AlphaFoldDB" id="A0A4Z0H4P4"/>
<accession>A0A4Z0H4P4</accession>
<keyword evidence="9 15" id="KW-0418">Kinase</keyword>
<dbReference type="PIRSF" id="PIRSF004491">
    <property type="entry name" value="FAD_Synth"/>
    <property type="match status" value="1"/>
</dbReference>
<keyword evidence="6 15" id="KW-0808">Transferase</keyword>
<dbReference type="InterPro" id="IPR023468">
    <property type="entry name" value="Riboflavin_kinase"/>
</dbReference>
<evidence type="ECO:0000256" key="9">
    <source>
        <dbReference type="ARBA" id="ARBA00022777"/>
    </source>
</evidence>
<dbReference type="FunFam" id="2.40.30.30:FF:000003">
    <property type="entry name" value="Riboflavin biosynthesis protein"/>
    <property type="match status" value="1"/>
</dbReference>
<dbReference type="Gene3D" id="3.40.50.620">
    <property type="entry name" value="HUPs"/>
    <property type="match status" value="1"/>
</dbReference>
<comment type="similarity">
    <text evidence="15">Belongs to the ribF family.</text>
</comment>
<dbReference type="NCBIfam" id="TIGR00083">
    <property type="entry name" value="ribF"/>
    <property type="match status" value="1"/>
</dbReference>
<dbReference type="Pfam" id="PF01687">
    <property type="entry name" value="Flavokinase"/>
    <property type="match status" value="1"/>
</dbReference>
<dbReference type="EC" id="2.7.1.26" evidence="15"/>
<evidence type="ECO:0000256" key="6">
    <source>
        <dbReference type="ARBA" id="ARBA00022679"/>
    </source>
</evidence>
<dbReference type="NCBIfam" id="NF004160">
    <property type="entry name" value="PRK05627.1-3"/>
    <property type="match status" value="1"/>
</dbReference>
<dbReference type="SUPFAM" id="SSF82114">
    <property type="entry name" value="Riboflavin kinase-like"/>
    <property type="match status" value="1"/>
</dbReference>
<evidence type="ECO:0000256" key="2">
    <source>
        <dbReference type="ARBA" id="ARBA00004726"/>
    </source>
</evidence>
<keyword evidence="18" id="KW-1185">Reference proteome</keyword>
<organism evidence="17 18">
    <name type="scientific">Halobacillus salinus</name>
    <dbReference type="NCBI Taxonomy" id="192814"/>
    <lineage>
        <taxon>Bacteria</taxon>
        <taxon>Bacillati</taxon>
        <taxon>Bacillota</taxon>
        <taxon>Bacilli</taxon>
        <taxon>Bacillales</taxon>
        <taxon>Bacillaceae</taxon>
        <taxon>Halobacillus</taxon>
    </lineage>
</organism>
<dbReference type="NCBIfam" id="NF004162">
    <property type="entry name" value="PRK05627.1-5"/>
    <property type="match status" value="1"/>
</dbReference>